<dbReference type="PANTHER" id="PTHR43065">
    <property type="entry name" value="SENSOR HISTIDINE KINASE"/>
    <property type="match status" value="1"/>
</dbReference>
<organism evidence="2 3">
    <name type="scientific">Methanosarcina horonobensis HB-1 = JCM 15518</name>
    <dbReference type="NCBI Taxonomy" id="1434110"/>
    <lineage>
        <taxon>Archaea</taxon>
        <taxon>Methanobacteriati</taxon>
        <taxon>Methanobacteriota</taxon>
        <taxon>Stenosarchaea group</taxon>
        <taxon>Methanomicrobia</taxon>
        <taxon>Methanosarcinales</taxon>
        <taxon>Methanosarcinaceae</taxon>
        <taxon>Methanosarcina</taxon>
    </lineage>
</organism>
<dbReference type="InterPro" id="IPR005467">
    <property type="entry name" value="His_kinase_dom"/>
</dbReference>
<keyword evidence="2" id="KW-0808">Transferase</keyword>
<dbReference type="InterPro" id="IPR025847">
    <property type="entry name" value="MEDS_domain"/>
</dbReference>
<name>A0A0E3SCE2_9EURY</name>
<keyword evidence="3" id="KW-1185">Reference proteome</keyword>
<dbReference type="Pfam" id="PF07568">
    <property type="entry name" value="HisKA_2"/>
    <property type="match status" value="1"/>
</dbReference>
<dbReference type="InterPro" id="IPR036890">
    <property type="entry name" value="HATPase_C_sf"/>
</dbReference>
<dbReference type="Gene3D" id="3.30.450.20">
    <property type="entry name" value="PAS domain"/>
    <property type="match status" value="1"/>
</dbReference>
<dbReference type="HOGENOM" id="CLU_584776_0_0_2"/>
<dbReference type="AlphaFoldDB" id="A0A0E3SCE2"/>
<evidence type="ECO:0000313" key="3">
    <source>
        <dbReference type="Proteomes" id="UP000033101"/>
    </source>
</evidence>
<dbReference type="GO" id="GO:0016301">
    <property type="term" value="F:kinase activity"/>
    <property type="evidence" value="ECO:0007669"/>
    <property type="project" value="UniProtKB-KW"/>
</dbReference>
<accession>A0A0E3SCE2</accession>
<feature type="domain" description="Histidine kinase" evidence="1">
    <location>
        <begin position="213"/>
        <end position="432"/>
    </location>
</feature>
<dbReference type="RefSeq" id="WP_052730738.1">
    <property type="nucleotide sequence ID" value="NZ_CP009516.1"/>
</dbReference>
<dbReference type="Pfam" id="PF14417">
    <property type="entry name" value="MEDS"/>
    <property type="match status" value="1"/>
</dbReference>
<evidence type="ECO:0000259" key="1">
    <source>
        <dbReference type="PROSITE" id="PS50109"/>
    </source>
</evidence>
<dbReference type="STRING" id="1434110.MSHOH_1129"/>
<sequence>MEEKLRNSGIGIIGDLPWGTHFCQFYQTKEDLLDILVPYFKTGLENNEFCIWVIPQELTVEDAEESLRRVVPGFDIYLDKGQIEIVPYTLGYVEDGGLDPEKVLKNWVKKTDQSLECGYDGLRLSGHSFWLETHWQDFVYYEDALDTIIGKYRMIVLCTYYLEMCKIVEIAEMVSNHQFALAKKKGKWQIIENSGRKRAEEALAKIEETRIKEIHHRIKNNLQVISSLLDLQAETFSHLKTCNASEVIDAFKDSQNRIVSMVLIHQELYKGKGTDNLNFAAYIQTLTKKLFSSYNLRNEDVNLKLNLEEAYLGMDTAIPLGIIVNELVSNSLKHAFPSGRKGEISISLKKTKESNVNRENFKTNSEYNQGKDLQYKLTVADNGKGIPEKIDLQTANSLGLQLVDTLVKQVDGCIELRRDQGTKFTIWFNNVEIS</sequence>
<dbReference type="InterPro" id="IPR011495">
    <property type="entry name" value="Sig_transdc_His_kin_sub2_dim/P"/>
</dbReference>
<dbReference type="EMBL" id="CP009516">
    <property type="protein sequence ID" value="AKB77612.1"/>
    <property type="molecule type" value="Genomic_DNA"/>
</dbReference>
<dbReference type="InterPro" id="IPR003594">
    <property type="entry name" value="HATPase_dom"/>
</dbReference>
<dbReference type="PROSITE" id="PS50109">
    <property type="entry name" value="HIS_KIN"/>
    <property type="match status" value="1"/>
</dbReference>
<dbReference type="Proteomes" id="UP000033101">
    <property type="component" value="Chromosome"/>
</dbReference>
<dbReference type="Pfam" id="PF02518">
    <property type="entry name" value="HATPase_c"/>
    <property type="match status" value="1"/>
</dbReference>
<dbReference type="KEGG" id="mhor:MSHOH_1129"/>
<dbReference type="PANTHER" id="PTHR43065:SF23">
    <property type="entry name" value="SENSOR HISTIDINE KINASE PDTAS"/>
    <property type="match status" value="1"/>
</dbReference>
<proteinExistence type="predicted"/>
<keyword evidence="2" id="KW-0418">Kinase</keyword>
<dbReference type="Gene3D" id="3.30.565.10">
    <property type="entry name" value="Histidine kinase-like ATPase, C-terminal domain"/>
    <property type="match status" value="1"/>
</dbReference>
<evidence type="ECO:0000313" key="2">
    <source>
        <dbReference type="EMBL" id="AKB77612.1"/>
    </source>
</evidence>
<reference evidence="2 3" key="1">
    <citation type="submission" date="2014-07" db="EMBL/GenBank/DDBJ databases">
        <title>Methanogenic archaea and the global carbon cycle.</title>
        <authorList>
            <person name="Henriksen J.R."/>
            <person name="Luke J."/>
            <person name="Reinhart S."/>
            <person name="Benedict M.N."/>
            <person name="Youngblut N.D."/>
            <person name="Metcalf M.E."/>
            <person name="Whitaker R.J."/>
            <person name="Metcalf W.W."/>
        </authorList>
    </citation>
    <scope>NUCLEOTIDE SEQUENCE [LARGE SCALE GENOMIC DNA]</scope>
    <source>
        <strain evidence="2 3">HB-1</strain>
    </source>
</reference>
<dbReference type="SUPFAM" id="SSF55874">
    <property type="entry name" value="ATPase domain of HSP90 chaperone/DNA topoisomerase II/histidine kinase"/>
    <property type="match status" value="1"/>
</dbReference>
<dbReference type="SMART" id="SM00387">
    <property type="entry name" value="HATPase_c"/>
    <property type="match status" value="1"/>
</dbReference>
<dbReference type="PATRIC" id="fig|1434110.4.peg.1407"/>
<dbReference type="GeneID" id="25419390"/>
<gene>
    <name evidence="2" type="ORF">MSHOH_1129</name>
</gene>
<protein>
    <submittedName>
        <fullName evidence="2">Sensory transduction histidine kinase</fullName>
    </submittedName>
</protein>